<protein>
    <submittedName>
        <fullName evidence="1">Uncharacterized protein</fullName>
    </submittedName>
</protein>
<dbReference type="Proteomes" id="UP000646827">
    <property type="component" value="Unassembled WGS sequence"/>
</dbReference>
<dbReference type="OrthoDB" id="2393881at2759"/>
<comment type="caution">
    <text evidence="1">The sequence shown here is derived from an EMBL/GenBank/DDBJ whole genome shotgun (WGS) entry which is preliminary data.</text>
</comment>
<dbReference type="AlphaFoldDB" id="A0A8H7S0A3"/>
<evidence type="ECO:0000313" key="1">
    <source>
        <dbReference type="EMBL" id="KAG2219828.1"/>
    </source>
</evidence>
<proteinExistence type="predicted"/>
<keyword evidence="2" id="KW-1185">Reference proteome</keyword>
<gene>
    <name evidence="1" type="ORF">INT45_006271</name>
</gene>
<evidence type="ECO:0000313" key="2">
    <source>
        <dbReference type="Proteomes" id="UP000646827"/>
    </source>
</evidence>
<name>A0A8H7S0A3_9FUNG</name>
<sequence length="75" mass="8827">MLDEHDSTIEYDKPDISQRKRWSYKLKTAGLRTQILTDINTKEPNEELNTVWVFSTLTVGLRPRSDKFSRTSDPR</sequence>
<accession>A0A8H7S0A3</accession>
<dbReference type="EMBL" id="JAEPRB010000162">
    <property type="protein sequence ID" value="KAG2219828.1"/>
    <property type="molecule type" value="Genomic_DNA"/>
</dbReference>
<reference evidence="1 2" key="1">
    <citation type="submission" date="2020-12" db="EMBL/GenBank/DDBJ databases">
        <title>Metabolic potential, ecology and presence of endohyphal bacteria is reflected in genomic diversity of Mucoromycotina.</title>
        <authorList>
            <person name="Muszewska A."/>
            <person name="Okrasinska A."/>
            <person name="Steczkiewicz K."/>
            <person name="Drgas O."/>
            <person name="Orlowska M."/>
            <person name="Perlinska-Lenart U."/>
            <person name="Aleksandrzak-Piekarczyk T."/>
            <person name="Szatraj K."/>
            <person name="Zielenkiewicz U."/>
            <person name="Pilsyk S."/>
            <person name="Malc E."/>
            <person name="Mieczkowski P."/>
            <person name="Kruszewska J.S."/>
            <person name="Biernat P."/>
            <person name="Pawlowska J."/>
        </authorList>
    </citation>
    <scope>NUCLEOTIDE SEQUENCE [LARGE SCALE GENOMIC DNA]</scope>
    <source>
        <strain evidence="1 2">CBS 142.35</strain>
    </source>
</reference>
<organism evidence="1 2">
    <name type="scientific">Circinella minor</name>
    <dbReference type="NCBI Taxonomy" id="1195481"/>
    <lineage>
        <taxon>Eukaryota</taxon>
        <taxon>Fungi</taxon>
        <taxon>Fungi incertae sedis</taxon>
        <taxon>Mucoromycota</taxon>
        <taxon>Mucoromycotina</taxon>
        <taxon>Mucoromycetes</taxon>
        <taxon>Mucorales</taxon>
        <taxon>Lichtheimiaceae</taxon>
        <taxon>Circinella</taxon>
    </lineage>
</organism>